<dbReference type="Gene3D" id="1.10.287.130">
    <property type="match status" value="1"/>
</dbReference>
<evidence type="ECO:0000256" key="9">
    <source>
        <dbReference type="SAM" id="Phobius"/>
    </source>
</evidence>
<dbReference type="Pfam" id="PF00512">
    <property type="entry name" value="HisKA"/>
    <property type="match status" value="1"/>
</dbReference>
<dbReference type="GO" id="GO:0000155">
    <property type="term" value="F:phosphorelay sensor kinase activity"/>
    <property type="evidence" value="ECO:0007669"/>
    <property type="project" value="InterPro"/>
</dbReference>
<keyword evidence="5" id="KW-0547">Nucleotide-binding</keyword>
<dbReference type="InterPro" id="IPR036097">
    <property type="entry name" value="HisK_dim/P_sf"/>
</dbReference>
<dbReference type="InterPro" id="IPR003661">
    <property type="entry name" value="HisK_dim/P_dom"/>
</dbReference>
<dbReference type="InterPro" id="IPR003594">
    <property type="entry name" value="HATPase_dom"/>
</dbReference>
<evidence type="ECO:0000313" key="11">
    <source>
        <dbReference type="EMBL" id="QDE66080.1"/>
    </source>
</evidence>
<dbReference type="PROSITE" id="PS50109">
    <property type="entry name" value="HIS_KIN"/>
    <property type="match status" value="1"/>
</dbReference>
<feature type="domain" description="Histidine kinase" evidence="10">
    <location>
        <begin position="222"/>
        <end position="438"/>
    </location>
</feature>
<dbReference type="GO" id="GO:0005524">
    <property type="term" value="F:ATP binding"/>
    <property type="evidence" value="ECO:0007669"/>
    <property type="project" value="UniProtKB-KW"/>
</dbReference>
<name>A0AAE6FVA9_MYXXA</name>
<feature type="transmembrane region" description="Helical" evidence="9">
    <location>
        <begin position="54"/>
        <end position="73"/>
    </location>
</feature>
<dbReference type="Pfam" id="PF02518">
    <property type="entry name" value="HATPase_c"/>
    <property type="match status" value="1"/>
</dbReference>
<feature type="transmembrane region" description="Helical" evidence="9">
    <location>
        <begin position="80"/>
        <end position="98"/>
    </location>
</feature>
<dbReference type="PANTHER" id="PTHR43065:SF10">
    <property type="entry name" value="PEROXIDE STRESS-ACTIVATED HISTIDINE KINASE MAK3"/>
    <property type="match status" value="1"/>
</dbReference>
<dbReference type="SUPFAM" id="SSF47384">
    <property type="entry name" value="Homodimeric domain of signal transducing histidine kinase"/>
    <property type="match status" value="1"/>
</dbReference>
<evidence type="ECO:0000313" key="12">
    <source>
        <dbReference type="Proteomes" id="UP000320179"/>
    </source>
</evidence>
<reference evidence="11 12" key="1">
    <citation type="journal article" date="2019" name="Science">
        <title>Social genes are selection hotspots in kin groups of a soil microbe.</title>
        <authorList>
            <person name="Wielgoss S."/>
            <person name="Wolfensberger R."/>
            <person name="Sun L."/>
            <person name="Fiegna F."/>
            <person name="Velicer G.J."/>
        </authorList>
    </citation>
    <scope>NUCLEOTIDE SEQUENCE [LARGE SCALE GENOMIC DNA]</scope>
    <source>
        <strain evidence="11 12">MC3.5.9c15</strain>
    </source>
</reference>
<dbReference type="CDD" id="cd00075">
    <property type="entry name" value="HATPase"/>
    <property type="match status" value="1"/>
</dbReference>
<dbReference type="SMART" id="SM00388">
    <property type="entry name" value="HisKA"/>
    <property type="match status" value="1"/>
</dbReference>
<protein>
    <recommendedName>
        <fullName evidence="2">histidine kinase</fullName>
        <ecNumber evidence="2">2.7.13.3</ecNumber>
    </recommendedName>
</protein>
<dbReference type="RefSeq" id="WP_140797126.1">
    <property type="nucleotide sequence ID" value="NZ_CP017169.1"/>
</dbReference>
<proteinExistence type="predicted"/>
<keyword evidence="7" id="KW-0067">ATP-binding</keyword>
<gene>
    <name evidence="11" type="ORF">BHS09_03175</name>
</gene>
<dbReference type="AlphaFoldDB" id="A0AAE6FVA9"/>
<keyword evidence="3" id="KW-0597">Phosphoprotein</keyword>
<dbReference type="CDD" id="cd00082">
    <property type="entry name" value="HisKA"/>
    <property type="match status" value="1"/>
</dbReference>
<dbReference type="Proteomes" id="UP000320179">
    <property type="component" value="Chromosome"/>
</dbReference>
<keyword evidence="9" id="KW-0472">Membrane</keyword>
<keyword evidence="9" id="KW-1133">Transmembrane helix</keyword>
<evidence type="ECO:0000256" key="8">
    <source>
        <dbReference type="ARBA" id="ARBA00023012"/>
    </source>
</evidence>
<keyword evidence="4" id="KW-0808">Transferase</keyword>
<keyword evidence="6 11" id="KW-0418">Kinase</keyword>
<accession>A0AAE6FVA9</accession>
<keyword evidence="9" id="KW-0812">Transmembrane</keyword>
<dbReference type="SMART" id="SM00387">
    <property type="entry name" value="HATPase_c"/>
    <property type="match status" value="1"/>
</dbReference>
<dbReference type="EC" id="2.7.13.3" evidence="2"/>
<evidence type="ECO:0000256" key="3">
    <source>
        <dbReference type="ARBA" id="ARBA00022553"/>
    </source>
</evidence>
<keyword evidence="8" id="KW-0902">Two-component regulatory system</keyword>
<dbReference type="Gene3D" id="3.30.565.10">
    <property type="entry name" value="Histidine kinase-like ATPase, C-terminal domain"/>
    <property type="match status" value="1"/>
</dbReference>
<dbReference type="SUPFAM" id="SSF55874">
    <property type="entry name" value="ATPase domain of HSP90 chaperone/DNA topoisomerase II/histidine kinase"/>
    <property type="match status" value="1"/>
</dbReference>
<evidence type="ECO:0000256" key="7">
    <source>
        <dbReference type="ARBA" id="ARBA00022840"/>
    </source>
</evidence>
<dbReference type="InterPro" id="IPR004358">
    <property type="entry name" value="Sig_transdc_His_kin-like_C"/>
</dbReference>
<evidence type="ECO:0000256" key="1">
    <source>
        <dbReference type="ARBA" id="ARBA00000085"/>
    </source>
</evidence>
<sequence>MRPATLSATSPPELESQLELRRRNFLLCAAGLALSLVMQPLTLGQVVTQMLWVHLGWCAAFIFLGVAVGARWLSPRTSGLAAAVVSLVGLTLDIHFTGGIYSPFFPSLYAVPLIICVFTPGHRRPTQLASALTLVSMWVTCWTSGASLQVAVSQGLSFAFVAWVSVLGSQTFRRLRDAEREADEERVVALERLAESERLRAQVDLHRAEMERLALVGQLAAGVAHQVNNPLSYVKSNLGYLDEELREPSPDVEDLRRVVDETQQGVLRIQQIVTELRDFSRANAQDEEACVVAEALAKARWLASAELRGLSEVVEDVPPDLPRVRMGLGRLVEVLVKLLLNAAQAADDARPRRPGRIILRARTFQDGVRLEVEDNGEGIPESMLPRLFEPFSAVPRAKAAGLALSVCRDQVESVGGTLSAENHPDGGTRFVLDLQPAPMPAPV</sequence>
<feature type="transmembrane region" description="Helical" evidence="9">
    <location>
        <begin position="151"/>
        <end position="168"/>
    </location>
</feature>
<evidence type="ECO:0000256" key="4">
    <source>
        <dbReference type="ARBA" id="ARBA00022679"/>
    </source>
</evidence>
<evidence type="ECO:0000256" key="5">
    <source>
        <dbReference type="ARBA" id="ARBA00022741"/>
    </source>
</evidence>
<organism evidence="11 12">
    <name type="scientific">Myxococcus xanthus</name>
    <dbReference type="NCBI Taxonomy" id="34"/>
    <lineage>
        <taxon>Bacteria</taxon>
        <taxon>Pseudomonadati</taxon>
        <taxon>Myxococcota</taxon>
        <taxon>Myxococcia</taxon>
        <taxon>Myxococcales</taxon>
        <taxon>Cystobacterineae</taxon>
        <taxon>Myxococcaceae</taxon>
        <taxon>Myxococcus</taxon>
    </lineage>
</organism>
<dbReference type="EMBL" id="CP017174">
    <property type="protein sequence ID" value="QDE66080.1"/>
    <property type="molecule type" value="Genomic_DNA"/>
</dbReference>
<dbReference type="PRINTS" id="PR00344">
    <property type="entry name" value="BCTRLSENSOR"/>
</dbReference>
<evidence type="ECO:0000259" key="10">
    <source>
        <dbReference type="PROSITE" id="PS50109"/>
    </source>
</evidence>
<dbReference type="InterPro" id="IPR036890">
    <property type="entry name" value="HATPase_C_sf"/>
</dbReference>
<dbReference type="PANTHER" id="PTHR43065">
    <property type="entry name" value="SENSOR HISTIDINE KINASE"/>
    <property type="match status" value="1"/>
</dbReference>
<evidence type="ECO:0000256" key="2">
    <source>
        <dbReference type="ARBA" id="ARBA00012438"/>
    </source>
</evidence>
<evidence type="ECO:0000256" key="6">
    <source>
        <dbReference type="ARBA" id="ARBA00022777"/>
    </source>
</evidence>
<comment type="catalytic activity">
    <reaction evidence="1">
        <text>ATP + protein L-histidine = ADP + protein N-phospho-L-histidine.</text>
        <dbReference type="EC" id="2.7.13.3"/>
    </reaction>
</comment>
<dbReference type="InterPro" id="IPR005467">
    <property type="entry name" value="His_kinase_dom"/>
</dbReference>